<dbReference type="EMBL" id="CP090163">
    <property type="protein sequence ID" value="UJO11192.1"/>
    <property type="molecule type" value="Genomic_DNA"/>
</dbReference>
<organism evidence="2 3">
    <name type="scientific">Passalora fulva</name>
    <name type="common">Tomato leaf mold</name>
    <name type="synonym">Cladosporium fulvum</name>
    <dbReference type="NCBI Taxonomy" id="5499"/>
    <lineage>
        <taxon>Eukaryota</taxon>
        <taxon>Fungi</taxon>
        <taxon>Dikarya</taxon>
        <taxon>Ascomycota</taxon>
        <taxon>Pezizomycotina</taxon>
        <taxon>Dothideomycetes</taxon>
        <taxon>Dothideomycetidae</taxon>
        <taxon>Mycosphaerellales</taxon>
        <taxon>Mycosphaerellaceae</taxon>
        <taxon>Fulvia</taxon>
    </lineage>
</organism>
<dbReference type="RefSeq" id="XP_047755558.1">
    <property type="nucleotide sequence ID" value="XM_047901200.1"/>
</dbReference>
<evidence type="ECO:0000313" key="3">
    <source>
        <dbReference type="Proteomes" id="UP000756132"/>
    </source>
</evidence>
<dbReference type="Proteomes" id="UP000756132">
    <property type="component" value="Chromosome 1"/>
</dbReference>
<dbReference type="GeneID" id="71981930"/>
<evidence type="ECO:0000256" key="1">
    <source>
        <dbReference type="SAM" id="MobiDB-lite"/>
    </source>
</evidence>
<feature type="region of interest" description="Disordered" evidence="1">
    <location>
        <begin position="1"/>
        <end position="29"/>
    </location>
</feature>
<evidence type="ECO:0000313" key="2">
    <source>
        <dbReference type="EMBL" id="UJO11192.1"/>
    </source>
</evidence>
<name>A0A9Q8P2Z3_PASFU</name>
<accession>A0A9Q8P2Z3</accession>
<dbReference type="KEGG" id="ffu:CLAFUR5_02052"/>
<reference evidence="2" key="2">
    <citation type="journal article" date="2022" name="Microb. Genom.">
        <title>A chromosome-scale genome assembly of the tomato pathogen Cladosporium fulvum reveals a compartmentalized genome architecture and the presence of a dispensable chromosome.</title>
        <authorList>
            <person name="Zaccaron A.Z."/>
            <person name="Chen L.H."/>
            <person name="Samaras A."/>
            <person name="Stergiopoulos I."/>
        </authorList>
    </citation>
    <scope>NUCLEOTIDE SEQUENCE</scope>
    <source>
        <strain evidence="2">Race5_Kim</strain>
    </source>
</reference>
<dbReference type="AlphaFoldDB" id="A0A9Q8P2Z3"/>
<gene>
    <name evidence="2" type="ORF">CLAFUR5_02052</name>
</gene>
<proteinExistence type="predicted"/>
<protein>
    <submittedName>
        <fullName evidence="2">Uncharacterized protein</fullName>
    </submittedName>
</protein>
<sequence length="268" mass="29551">MLVTSTASLEIGSTPSGSGGHHHLGGMPNSSEQVKVVEEGPHLALQSPGDTEAVPAAATNYTWSSPQPSHDLEQHIARLSERRGSLAHEAELLWAWLSEKEALYYSQFKSMGESDTPEARERLAYIKQLGGAHAAVWREVTDSHKRIAQLQSRLASDADCVTWRAGCSEAAREAKPEHAIRSLQKLQRSLSELLNFSRQNTAGPMNFVITKTATMSSVEVMNPIQNKMTTKKEAIADIDRELEKVTKQMELDIKATRLLIADLERGLK</sequence>
<reference evidence="2" key="1">
    <citation type="submission" date="2021-12" db="EMBL/GenBank/DDBJ databases">
        <authorList>
            <person name="Zaccaron A."/>
            <person name="Stergiopoulos I."/>
        </authorList>
    </citation>
    <scope>NUCLEOTIDE SEQUENCE</scope>
    <source>
        <strain evidence="2">Race5_Kim</strain>
    </source>
</reference>
<keyword evidence="3" id="KW-1185">Reference proteome</keyword>